<feature type="compositionally biased region" description="Polar residues" evidence="1">
    <location>
        <begin position="2853"/>
        <end position="2862"/>
    </location>
</feature>
<feature type="compositionally biased region" description="Basic and acidic residues" evidence="1">
    <location>
        <begin position="786"/>
        <end position="801"/>
    </location>
</feature>
<dbReference type="PANTHER" id="PTHR32387:SF0">
    <property type="entry name" value="PROTEIN NO VEIN"/>
    <property type="match status" value="1"/>
</dbReference>
<evidence type="ECO:0008006" key="6">
    <source>
        <dbReference type="Google" id="ProtNLM"/>
    </source>
</evidence>
<evidence type="ECO:0000313" key="5">
    <source>
        <dbReference type="Proteomes" id="UP001347796"/>
    </source>
</evidence>
<feature type="compositionally biased region" description="Polar residues" evidence="1">
    <location>
        <begin position="2912"/>
        <end position="2921"/>
    </location>
</feature>
<dbReference type="EMBL" id="JAZGQO010000011">
    <property type="protein sequence ID" value="KAK6174233.1"/>
    <property type="molecule type" value="Genomic_DNA"/>
</dbReference>
<dbReference type="Pfam" id="PF13020">
    <property type="entry name" value="NOV_C"/>
    <property type="match status" value="1"/>
</dbReference>
<evidence type="ECO:0000256" key="1">
    <source>
        <dbReference type="SAM" id="MobiDB-lite"/>
    </source>
</evidence>
<accession>A0AAN8JI00</accession>
<dbReference type="Pfam" id="PF25794">
    <property type="entry name" value="SACS"/>
    <property type="match status" value="1"/>
</dbReference>
<protein>
    <recommendedName>
        <fullName evidence="6">Protein NO VEIN C-terminal domain-containing protein</fullName>
    </recommendedName>
</protein>
<evidence type="ECO:0000313" key="4">
    <source>
        <dbReference type="EMBL" id="KAK6174233.1"/>
    </source>
</evidence>
<feature type="region of interest" description="Disordered" evidence="1">
    <location>
        <begin position="394"/>
        <end position="438"/>
    </location>
</feature>
<feature type="domain" description="Sacsin/Nov" evidence="3">
    <location>
        <begin position="1397"/>
        <end position="1500"/>
    </location>
</feature>
<feature type="region of interest" description="Disordered" evidence="1">
    <location>
        <begin position="2689"/>
        <end position="2732"/>
    </location>
</feature>
<dbReference type="InterPro" id="IPR058210">
    <property type="entry name" value="SACS/Nov_dom"/>
</dbReference>
<sequence>MADLKRNEIARRRLAWKDVALDILQSSGQMDKGALLNAVAKKLNLTRQTGEYYDVPKVKRLFDIYKSYFLIEGSMVDVRREEGEQVTAGPSQTLKTPNLPKQPSKKEKLENLEEEVIKIINDNGGEVLSSNLWQLYSKFYKKSPKTRDFHVLNMGDVLHGMDRIVIFKKDKKEYLKVRGTPSRSSSISREDVHDPWWKSKGTPSSSRSSSISRDEVSRPWGAGAVPKAQSDFLQIQREEAEAYAASRKGLEHQKMKDAHLQGPYTRASPGPSGEGLLQNPGLGLLGANPQFTNMERAGQNWFEQNVGRKNLTFVNRNNSAIQSATGASYGQLVSKAGNQGYQTCPIPQISPLMSLQTGFSPLAQLQATQTGLSPLSQLQATPATCLTPLAQLQAKQGPSHMLQGPTSNRGDNKSVSSDPVVVSSDESESSDDEPDVQIVSPPKVDKLERKEIHVGRINFQQGRLPGRAQIEEIAQDCIEVIADANEYVSIERIEKLLLQRLNLHNLNQLQLRKIDQLKCVYEHLRTVSRVNAYVSAFIKTHSIYSLHELYERLREFVPEKGDFEKLHLGPLQRLPIVYEMFKFPQDVLIPQITTIDILEYIRDFMTKNNKWTDRLEMDAVMTFIVQERQAASGYHLGIGIKSLPLAAQVLKKAQRDAANSKKSVYEHYKQNAEKEISEAFRKFRTVMLAPGKSGENEIRSHYLKMTPENVLMEIFKKYNTLMSCENPTTRAEMRRQAKMKDGIKNFISLIKDDDLAKVLFHVAICASDSILEESAFEMMTSQAEGDQSKDTGETNKPHDTDNSVPEAVNRPSRSKVLEYLKDFLERCLQHGALTLANLCRIEEKMTSEMGASEFSDIGFGRFLSFITTDADAKNLLSECGGSILGSSTSGVDTAGGVFKPSHSDLLVFIRQCSNAGIQQAVDIENALCNQFNVRDVKQLGYGSTSTLISASSKSGRHRANDYMVIYEGSLTPASRSTSAGPKQMGCLGHQTKDTALLMLHNCPLLTDMIQWTHWSLVFEPELGPLKDFVQKYGGKHMIKLEGDSKIITTDIIALETKPGVLLKLSGQSTTERFCKALERTDVIETSGHLVSLIVCNKGVENTPIALLANQMKTTLFKLHSQAPSHVQGGEKYQDPAVEFVLQCLSVLPKQILYATATQIFLEPLSSVVGSTKSKTLLLKACNNQLQETCLEEMGCLFGIGEWSQNLLHKATPRKCDIEIIGDEFAADFVDESEDEEPIEIESDSDVSFLSDDEGDRVTTATPITVVPPVEETIELSEDDKPIILSDEPDSTVEEVETKETEKTSDADGKLEDGEKEKVEDVEIKDGGNGDIEDAEIKEEAEEKEEVVFVEPHQAFIELIRKDEFGVGIELNADGQRLIKIHQERQGRSLDRLSKDLYSKDTHFVLELIQNADDNSYSDEVVNSTQGPSVKFVVDESCITLLNNEVGFKEKEIKALCDVGCSTKGKHKYGYIGQKGIGFKSVFRITDKPEIHSNGYHFCFDVKSGPMGYIMPHWLEIEDEKPQDWMTKIALPFKPEMVSQSRSLAAKFNDIHPSLLLFLHRLKEISIDNQLEDSVLKMKRTDYDNIVEIKHGDTTDRWLVVKKMLDCTNLSIQAKSGVEVESTEIALAFPLKPNNYKKHVQVLPAKQLVFAFLPLRNYGFRFIVQGDFDVPSSRECVDRDSAWNQWIRNEIHNLFIESLEVFKAHKEFTEIEALLAFLQFVPMEDEILDFFKPVATQILAKLRAKECLPVVTGKEGNYQWKLPSQTVIVQDSLLREVISPDLLLKHLNLHYLCKDVAAMLTPSLAQNLGVEFIRTEHLLQIGRSLSQTFVSNQTEKSERVTIIAKWMACVYRSLDEFNTDEKIFNEIRCMKILPLSTGELTSLSDTTVFLTPVDRSTRNKRRNDPLSKIEQDLNTVDSGLITTDDNEINSQVHKLLERVDVKQLSPDDLIHHHILPVLRSEDWKNKDRDVLINYVMYIKDQYERQPSIVNLEELKSIVQIATNHGFKNPKKDSIHFTARYNNPIDLQRQLQGYDWVLVDAEYLTQGPAGLGAQQWRDFFTKLGVIDFLDVRSEDITIMADNLDKTPWAGYSDMLPSSANGYIISDFICDEFQALVTKNRNPETFNQQMKILFAKLDQEWDSIYSKFKTTSIRSADGQILRTVDSSFGLYLKSLKWVPAVDFNTDETDQGIRVNVKEVNMKASDLYVRDQKIEDILAHTVNYIQCNVLAASSFSKFLEIKKTLEVSMVKDLLIRWGKRSKEDKPVTFVGSLKQIQAIYFHLRDNLSSKDSQDLFIDNSVIFVPKDKEDTDPVKLVVGEMLKRDEVWWSDATSLFLYHYKLLIEYHSDLANKHIISSFYPTREFEEFFRTICRVQMNPNMSDYAELLVLLSTVYLPTYKSVFNNALQIYSFIATSLTINDSDDFTSRTMKENERIKIVQRLSKQKIFCSKANVWVSLADKPMIADNLELEKKFAGEENVHFLKLTSDSKDKNTKSKRRENTVDSRVMMFIKMFPIPNLSDSVEITSQTKLLQPCPKVQLFMHHVIPLIQRFIYTHYHDDIYTEYKQNNMAEFLSSLQFFQTDVLEVIYKLKHISGVMLPHTENCVLKEGEFFVDKKYAENYAEINKEITKFFSKGNNKLMKDLRHFLMSLTPIINNRSDDSIEDVLNDEEVDDLPEDEMVWSIEAPIIIPPVVVPPPPVEQPATEAQSESGSTEKTLRSWPPRAPDNPDAQQRSDSVTFKPLGAKLWPPPAPEGFVAKSRTDLLPSNIKVVAAEADEKTTDAADSSKTSEYLRPHGDKMVNEDGAARRPRSSEGPMNTDADGVVRRPSGTSRQSSTVSSTGGGASRPVSREVDGRPTSQDLSKSDGSAGDNRKRKIDSNEAEDNNETKRHAPSSAEDNVDVTVTMPEHDEDQTRPIETSPSPESETNRQHRSPSRPLDPNHKRPLNFDAPKWQESSSVILYEDLPLGDRPSLNIDVSDDPENERLVGRWGEQIVYDYLLQQKAVNQNILDVNWVNEKRESGVPYDFIITYRSEKGEQLTLYSEVKSTRSDSKRMFEISMPEVKFAMDQSQNYEIYRLFNAGTSNNVRLVRISNIMDKDNIKLYMFI</sequence>
<dbReference type="NCBIfam" id="NF047352">
    <property type="entry name" value="P_loop_sacsin"/>
    <property type="match status" value="1"/>
</dbReference>
<dbReference type="Proteomes" id="UP001347796">
    <property type="component" value="Unassembled WGS sequence"/>
</dbReference>
<keyword evidence="5" id="KW-1185">Reference proteome</keyword>
<dbReference type="SUPFAM" id="SSF55874">
    <property type="entry name" value="ATPase domain of HSP90 chaperone/DNA topoisomerase II/histidine kinase"/>
    <property type="match status" value="1"/>
</dbReference>
<evidence type="ECO:0000259" key="3">
    <source>
        <dbReference type="Pfam" id="PF25794"/>
    </source>
</evidence>
<proteinExistence type="predicted"/>
<feature type="compositionally biased region" description="Low complexity" evidence="1">
    <location>
        <begin position="414"/>
        <end position="424"/>
    </location>
</feature>
<feature type="compositionally biased region" description="Polar residues" evidence="1">
    <location>
        <begin position="2701"/>
        <end position="2711"/>
    </location>
</feature>
<feature type="region of interest" description="Disordered" evidence="1">
    <location>
        <begin position="177"/>
        <end position="223"/>
    </location>
</feature>
<evidence type="ECO:0000259" key="2">
    <source>
        <dbReference type="Pfam" id="PF13020"/>
    </source>
</evidence>
<feature type="compositionally biased region" description="Basic and acidic residues" evidence="1">
    <location>
        <begin position="188"/>
        <end position="197"/>
    </location>
</feature>
<feature type="region of interest" description="Disordered" evidence="1">
    <location>
        <begin position="82"/>
        <end position="107"/>
    </location>
</feature>
<name>A0AAN8JI00_PATCE</name>
<reference evidence="4 5" key="1">
    <citation type="submission" date="2024-01" db="EMBL/GenBank/DDBJ databases">
        <title>The genome of the rayed Mediterranean limpet Patella caerulea (Linnaeus, 1758).</title>
        <authorList>
            <person name="Anh-Thu Weber A."/>
            <person name="Halstead-Nussloch G."/>
        </authorList>
    </citation>
    <scope>NUCLEOTIDE SEQUENCE [LARGE SCALE GENOMIC DNA]</scope>
    <source>
        <strain evidence="4">AATW-2023a</strain>
        <tissue evidence="4">Whole specimen</tissue>
    </source>
</reference>
<feature type="compositionally biased region" description="Basic and acidic residues" evidence="1">
    <location>
        <begin position="1295"/>
        <end position="1327"/>
    </location>
</feature>
<feature type="compositionally biased region" description="Low complexity" evidence="1">
    <location>
        <begin position="2825"/>
        <end position="2836"/>
    </location>
</feature>
<organism evidence="4 5">
    <name type="scientific">Patella caerulea</name>
    <name type="common">Rayed Mediterranean limpet</name>
    <dbReference type="NCBI Taxonomy" id="87958"/>
    <lineage>
        <taxon>Eukaryota</taxon>
        <taxon>Metazoa</taxon>
        <taxon>Spiralia</taxon>
        <taxon>Lophotrochozoa</taxon>
        <taxon>Mollusca</taxon>
        <taxon>Gastropoda</taxon>
        <taxon>Patellogastropoda</taxon>
        <taxon>Patelloidea</taxon>
        <taxon>Patellidae</taxon>
        <taxon>Patella</taxon>
    </lineage>
</organism>
<dbReference type="InterPro" id="IPR024975">
    <property type="entry name" value="NOV_C"/>
</dbReference>
<dbReference type="InterPro" id="IPR052957">
    <property type="entry name" value="Auxin_embryo_med"/>
</dbReference>
<gene>
    <name evidence="4" type="ORF">SNE40_017551</name>
</gene>
<feature type="compositionally biased region" description="Polar residues" evidence="1">
    <location>
        <begin position="88"/>
        <end position="101"/>
    </location>
</feature>
<dbReference type="PANTHER" id="PTHR32387">
    <property type="entry name" value="WU:FJ29H11"/>
    <property type="match status" value="1"/>
</dbReference>
<comment type="caution">
    <text evidence="4">The sequence shown here is derived from an EMBL/GenBank/DDBJ whole genome shotgun (WGS) entry which is preliminary data.</text>
</comment>
<dbReference type="InterPro" id="IPR036890">
    <property type="entry name" value="HATPase_C_sf"/>
</dbReference>
<feature type="region of interest" description="Disordered" evidence="1">
    <location>
        <begin position="2772"/>
        <end position="2946"/>
    </location>
</feature>
<feature type="compositionally biased region" description="Low complexity" evidence="1">
    <location>
        <begin position="199"/>
        <end position="211"/>
    </location>
</feature>
<dbReference type="Gene3D" id="3.30.565.10">
    <property type="entry name" value="Histidine kinase-like ATPase, C-terminal domain"/>
    <property type="match status" value="1"/>
</dbReference>
<feature type="compositionally biased region" description="Acidic residues" evidence="1">
    <location>
        <begin position="425"/>
        <end position="435"/>
    </location>
</feature>
<feature type="domain" description="Protein NO VEIN C-terminal" evidence="2">
    <location>
        <begin position="2987"/>
        <end position="3084"/>
    </location>
</feature>
<feature type="compositionally biased region" description="Basic and acidic residues" evidence="1">
    <location>
        <begin position="2787"/>
        <end position="2803"/>
    </location>
</feature>
<feature type="region of interest" description="Disordered" evidence="1">
    <location>
        <begin position="1274"/>
        <end position="1329"/>
    </location>
</feature>
<feature type="region of interest" description="Disordered" evidence="1">
    <location>
        <begin position="779"/>
        <end position="808"/>
    </location>
</feature>